<dbReference type="EMBL" id="LJIG01022532">
    <property type="protein sequence ID" value="KRT80078.1"/>
    <property type="molecule type" value="Genomic_DNA"/>
</dbReference>
<accession>A0A0T6AZ23</accession>
<evidence type="ECO:0000313" key="11">
    <source>
        <dbReference type="EMBL" id="KRT80078.1"/>
    </source>
</evidence>
<evidence type="ECO:0000256" key="3">
    <source>
        <dbReference type="ARBA" id="ARBA00022737"/>
    </source>
</evidence>
<dbReference type="PROSITE" id="PS00028">
    <property type="entry name" value="ZINC_FINGER_C2H2_1"/>
    <property type="match status" value="3"/>
</dbReference>
<dbReference type="OrthoDB" id="10261408at2759"/>
<comment type="caution">
    <text evidence="11">The sequence shown here is derived from an EMBL/GenBank/DDBJ whole genome shotgun (WGS) entry which is preliminary data.</text>
</comment>
<proteinExistence type="predicted"/>
<keyword evidence="3" id="KW-0677">Repeat</keyword>
<dbReference type="PROSITE" id="PS51257">
    <property type="entry name" value="PROKAR_LIPOPROTEIN"/>
    <property type="match status" value="1"/>
</dbReference>
<gene>
    <name evidence="11" type="ORF">AMK59_7804</name>
</gene>
<feature type="compositionally biased region" description="Polar residues" evidence="9">
    <location>
        <begin position="11"/>
        <end position="23"/>
    </location>
</feature>
<feature type="region of interest" description="Disordered" evidence="9">
    <location>
        <begin position="178"/>
        <end position="239"/>
    </location>
</feature>
<dbReference type="Proteomes" id="UP000051574">
    <property type="component" value="Unassembled WGS sequence"/>
</dbReference>
<dbReference type="PROSITE" id="PS50157">
    <property type="entry name" value="ZINC_FINGER_C2H2_2"/>
    <property type="match status" value="3"/>
</dbReference>
<dbReference type="InterPro" id="IPR036236">
    <property type="entry name" value="Znf_C2H2_sf"/>
</dbReference>
<evidence type="ECO:0000256" key="2">
    <source>
        <dbReference type="ARBA" id="ARBA00022723"/>
    </source>
</evidence>
<evidence type="ECO:0000256" key="4">
    <source>
        <dbReference type="ARBA" id="ARBA00022771"/>
    </source>
</evidence>
<feature type="region of interest" description="Disordered" evidence="9">
    <location>
        <begin position="1"/>
        <end position="23"/>
    </location>
</feature>
<evidence type="ECO:0000256" key="5">
    <source>
        <dbReference type="ARBA" id="ARBA00022833"/>
    </source>
</evidence>
<keyword evidence="4 8" id="KW-0863">Zinc-finger</keyword>
<sequence>MGHIKEENMSDSDSNGSETSHGQFSSLSHNSFYSCNDCQKKFSTKREMKNHKRTHAGKPFTCDFCQKGFSRTSHLIRHRRVHTGERPFNCKECGKSFARQDKLKLHVRSSHEMFGCSFEHATLKNFLHSDNSIITQYLLPKPTLEIPQVPSINFKPIVPPQTITRPFPVSIPQPSIIASPASEIKQEESSPPEKIKRGRGRPRKYPPPPPQDASMPKRGRGRPRKDETQRQDLTSTYGPSRVCLTTGIAEALIKMKMDLSKKTAQVNADAPGREDNNTATTLDNANLTDVQEMLSNSSALVVIKQEEDSNEIQQTSQRVDGDRLGMVTENSEVVREPDVEAKIIDSVAKNMTTDIDLTSRD</sequence>
<dbReference type="SMART" id="SM00355">
    <property type="entry name" value="ZnF_C2H2"/>
    <property type="match status" value="3"/>
</dbReference>
<reference evidence="11 12" key="1">
    <citation type="submission" date="2015-09" db="EMBL/GenBank/DDBJ databases">
        <title>Draft genome of the scarab beetle Oryctes borbonicus.</title>
        <authorList>
            <person name="Meyer J.M."/>
            <person name="Markov G.V."/>
            <person name="Baskaran P."/>
            <person name="Herrmann M."/>
            <person name="Sommer R.J."/>
            <person name="Roedelsperger C."/>
        </authorList>
    </citation>
    <scope>NUCLEOTIDE SEQUENCE [LARGE SCALE GENOMIC DNA]</scope>
    <source>
        <strain evidence="11">OB123</strain>
        <tissue evidence="11">Whole animal</tissue>
    </source>
</reference>
<dbReference type="SMART" id="SM00384">
    <property type="entry name" value="AT_hook"/>
    <property type="match status" value="2"/>
</dbReference>
<dbReference type="AlphaFoldDB" id="A0A0T6AZ23"/>
<dbReference type="InterPro" id="IPR013087">
    <property type="entry name" value="Znf_C2H2_type"/>
</dbReference>
<organism evidence="11 12">
    <name type="scientific">Oryctes borbonicus</name>
    <dbReference type="NCBI Taxonomy" id="1629725"/>
    <lineage>
        <taxon>Eukaryota</taxon>
        <taxon>Metazoa</taxon>
        <taxon>Ecdysozoa</taxon>
        <taxon>Arthropoda</taxon>
        <taxon>Hexapoda</taxon>
        <taxon>Insecta</taxon>
        <taxon>Pterygota</taxon>
        <taxon>Neoptera</taxon>
        <taxon>Endopterygota</taxon>
        <taxon>Coleoptera</taxon>
        <taxon>Polyphaga</taxon>
        <taxon>Scarabaeiformia</taxon>
        <taxon>Scarabaeidae</taxon>
        <taxon>Dynastinae</taxon>
        <taxon>Oryctes</taxon>
    </lineage>
</organism>
<feature type="domain" description="C2H2-type" evidence="10">
    <location>
        <begin position="60"/>
        <end position="87"/>
    </location>
</feature>
<keyword evidence="5" id="KW-0862">Zinc</keyword>
<protein>
    <submittedName>
        <fullName evidence="11">Zinc finger protein</fullName>
    </submittedName>
</protein>
<dbReference type="Pfam" id="PF00096">
    <property type="entry name" value="zf-C2H2"/>
    <property type="match status" value="3"/>
</dbReference>
<keyword evidence="6" id="KW-0238">DNA-binding</keyword>
<evidence type="ECO:0000256" key="7">
    <source>
        <dbReference type="ARBA" id="ARBA00023242"/>
    </source>
</evidence>
<dbReference type="Pfam" id="PF02178">
    <property type="entry name" value="AT_hook"/>
    <property type="match status" value="2"/>
</dbReference>
<evidence type="ECO:0000313" key="12">
    <source>
        <dbReference type="Proteomes" id="UP000051574"/>
    </source>
</evidence>
<keyword evidence="7" id="KW-0539">Nucleus</keyword>
<dbReference type="GO" id="GO:0008270">
    <property type="term" value="F:zinc ion binding"/>
    <property type="evidence" value="ECO:0007669"/>
    <property type="project" value="UniProtKB-KW"/>
</dbReference>
<feature type="domain" description="C2H2-type" evidence="10">
    <location>
        <begin position="33"/>
        <end position="60"/>
    </location>
</feature>
<dbReference type="Gene3D" id="3.30.160.60">
    <property type="entry name" value="Classic Zinc Finger"/>
    <property type="match status" value="3"/>
</dbReference>
<name>A0A0T6AZ23_9SCAR</name>
<evidence type="ECO:0000256" key="6">
    <source>
        <dbReference type="ARBA" id="ARBA00023125"/>
    </source>
</evidence>
<feature type="domain" description="C2H2-type" evidence="10">
    <location>
        <begin position="88"/>
        <end position="111"/>
    </location>
</feature>
<keyword evidence="12" id="KW-1185">Reference proteome</keyword>
<dbReference type="PANTHER" id="PTHR24379">
    <property type="entry name" value="KRAB AND ZINC FINGER DOMAIN-CONTAINING"/>
    <property type="match status" value="1"/>
</dbReference>
<dbReference type="InterPro" id="IPR017956">
    <property type="entry name" value="AT_hook_DNA-bd_motif"/>
</dbReference>
<dbReference type="PRINTS" id="PR00929">
    <property type="entry name" value="ATHOOK"/>
</dbReference>
<evidence type="ECO:0000256" key="8">
    <source>
        <dbReference type="PROSITE-ProRule" id="PRU00042"/>
    </source>
</evidence>
<dbReference type="PANTHER" id="PTHR24379:SF121">
    <property type="entry name" value="C2H2-TYPE DOMAIN-CONTAINING PROTEIN"/>
    <property type="match status" value="1"/>
</dbReference>
<evidence type="ECO:0000256" key="1">
    <source>
        <dbReference type="ARBA" id="ARBA00004123"/>
    </source>
</evidence>
<feature type="compositionally biased region" description="Basic and acidic residues" evidence="9">
    <location>
        <begin position="184"/>
        <end position="195"/>
    </location>
</feature>
<evidence type="ECO:0000256" key="9">
    <source>
        <dbReference type="SAM" id="MobiDB-lite"/>
    </source>
</evidence>
<dbReference type="GO" id="GO:0003677">
    <property type="term" value="F:DNA binding"/>
    <property type="evidence" value="ECO:0007669"/>
    <property type="project" value="UniProtKB-KW"/>
</dbReference>
<dbReference type="SUPFAM" id="SSF57667">
    <property type="entry name" value="beta-beta-alpha zinc fingers"/>
    <property type="match status" value="2"/>
</dbReference>
<keyword evidence="2" id="KW-0479">Metal-binding</keyword>
<dbReference type="GO" id="GO:0005634">
    <property type="term" value="C:nucleus"/>
    <property type="evidence" value="ECO:0007669"/>
    <property type="project" value="UniProtKB-SubCell"/>
</dbReference>
<dbReference type="FunFam" id="3.30.160.60:FF:000512">
    <property type="entry name" value="zinc finger protein 197 isoform X1"/>
    <property type="match status" value="1"/>
</dbReference>
<dbReference type="FunFam" id="3.30.160.60:FF:000045">
    <property type="entry name" value="ZFP69 zinc finger protein B"/>
    <property type="match status" value="1"/>
</dbReference>
<comment type="subcellular location">
    <subcellularLocation>
        <location evidence="1">Nucleus</location>
    </subcellularLocation>
</comment>
<evidence type="ECO:0000259" key="10">
    <source>
        <dbReference type="PROSITE" id="PS50157"/>
    </source>
</evidence>
<dbReference type="FunFam" id="3.30.160.60:FF:002711">
    <property type="entry name" value="Zinc finger protein 16"/>
    <property type="match status" value="1"/>
</dbReference>